<dbReference type="GO" id="GO:0052689">
    <property type="term" value="F:carboxylic ester hydrolase activity"/>
    <property type="evidence" value="ECO:0007669"/>
    <property type="project" value="UniProtKB-ARBA"/>
</dbReference>
<evidence type="ECO:0000313" key="3">
    <source>
        <dbReference type="EMBL" id="SLN31891.1"/>
    </source>
</evidence>
<feature type="domain" description="Dienelactone hydrolase" evidence="2">
    <location>
        <begin position="54"/>
        <end position="159"/>
    </location>
</feature>
<dbReference type="AlphaFoldDB" id="A0A1X6YX63"/>
<dbReference type="SUPFAM" id="SSF53474">
    <property type="entry name" value="alpha/beta-Hydrolases"/>
    <property type="match status" value="1"/>
</dbReference>
<dbReference type="OrthoDB" id="3647650at2"/>
<evidence type="ECO:0000313" key="4">
    <source>
        <dbReference type="Proteomes" id="UP000193570"/>
    </source>
</evidence>
<dbReference type="InterPro" id="IPR029058">
    <property type="entry name" value="AB_hydrolase_fold"/>
</dbReference>
<proteinExistence type="predicted"/>
<gene>
    <name evidence="3" type="ORF">ROJ8625_01456</name>
</gene>
<dbReference type="Proteomes" id="UP000193570">
    <property type="component" value="Unassembled WGS sequence"/>
</dbReference>
<feature type="domain" description="Dienelactone hydrolase" evidence="2">
    <location>
        <begin position="178"/>
        <end position="286"/>
    </location>
</feature>
<protein>
    <submittedName>
        <fullName evidence="3">Dienelactone hydrolase family protein</fullName>
    </submittedName>
</protein>
<keyword evidence="4" id="KW-1185">Reference proteome</keyword>
<dbReference type="EMBL" id="FWFK01000002">
    <property type="protein sequence ID" value="SLN31891.1"/>
    <property type="molecule type" value="Genomic_DNA"/>
</dbReference>
<dbReference type="RefSeq" id="WP_085791178.1">
    <property type="nucleotide sequence ID" value="NZ_FWFK01000002.1"/>
</dbReference>
<dbReference type="Gene3D" id="3.40.50.1820">
    <property type="entry name" value="alpha/beta hydrolase"/>
    <property type="match status" value="1"/>
</dbReference>
<dbReference type="Pfam" id="PF01738">
    <property type="entry name" value="DLH"/>
    <property type="match status" value="2"/>
</dbReference>
<sequence length="287" mass="31239">MTRRFLLWTLIVVLALSAAFVLNALRGRLGWTATTLSPAELSEQLSPGFTWTRPEGDGPFPAALLLSGCDGPQDNVARLAARLAEAGWLSLNVDSHGPRELDDRQMWRLVCAGQLLNGAERAADIAVALAALRARDDVDPERIALIGMSHGGWATLDFLVLSEAGTVPPLLTEWPATLPARRHAGIRGVVLYYPYCGQASLASVSDLPTDLGYRFLLVEEDTIVDERECLEVAGSLLAHDADVAVTLYEGVTHSFDQQDISFLSPLEFDRDATERAIAETLRFLDTL</sequence>
<evidence type="ECO:0000259" key="2">
    <source>
        <dbReference type="Pfam" id="PF01738"/>
    </source>
</evidence>
<keyword evidence="1 3" id="KW-0378">Hydrolase</keyword>
<organism evidence="3 4">
    <name type="scientific">Roseivivax jejudonensis</name>
    <dbReference type="NCBI Taxonomy" id="1529041"/>
    <lineage>
        <taxon>Bacteria</taxon>
        <taxon>Pseudomonadati</taxon>
        <taxon>Pseudomonadota</taxon>
        <taxon>Alphaproteobacteria</taxon>
        <taxon>Rhodobacterales</taxon>
        <taxon>Roseobacteraceae</taxon>
        <taxon>Roseivivax</taxon>
    </lineage>
</organism>
<dbReference type="PANTHER" id="PTHR22946:SF9">
    <property type="entry name" value="POLYKETIDE TRANSFERASE AF380"/>
    <property type="match status" value="1"/>
</dbReference>
<dbReference type="PANTHER" id="PTHR22946">
    <property type="entry name" value="DIENELACTONE HYDROLASE DOMAIN-CONTAINING PROTEIN-RELATED"/>
    <property type="match status" value="1"/>
</dbReference>
<dbReference type="InterPro" id="IPR002925">
    <property type="entry name" value="Dienelactn_hydro"/>
</dbReference>
<dbReference type="InterPro" id="IPR050261">
    <property type="entry name" value="FrsA_esterase"/>
</dbReference>
<evidence type="ECO:0000256" key="1">
    <source>
        <dbReference type="ARBA" id="ARBA00022801"/>
    </source>
</evidence>
<accession>A0A1X6YX63</accession>
<reference evidence="3 4" key="1">
    <citation type="submission" date="2017-03" db="EMBL/GenBank/DDBJ databases">
        <authorList>
            <person name="Afonso C.L."/>
            <person name="Miller P.J."/>
            <person name="Scott M.A."/>
            <person name="Spackman E."/>
            <person name="Goraichik I."/>
            <person name="Dimitrov K.M."/>
            <person name="Suarez D.L."/>
            <person name="Swayne D.E."/>
        </authorList>
    </citation>
    <scope>NUCLEOTIDE SEQUENCE [LARGE SCALE GENOMIC DNA]</scope>
    <source>
        <strain evidence="3 4">CECT 8625</strain>
    </source>
</reference>
<name>A0A1X6YX63_9RHOB</name>